<dbReference type="PANTHER" id="PTHR32063">
    <property type="match status" value="1"/>
</dbReference>
<comment type="caution">
    <text evidence="3">The sequence shown here is derived from an EMBL/GenBank/DDBJ whole genome shotgun (WGS) entry which is preliminary data.</text>
</comment>
<dbReference type="PANTHER" id="PTHR32063:SF0">
    <property type="entry name" value="SWARMING MOTILITY PROTEIN SWRC"/>
    <property type="match status" value="1"/>
</dbReference>
<sequence length="1088" mass="118375">MWMTRVSIRNPVFATMVMVALCVLGLVAYFKLGVEQIPDVTFPGAQIDIRYPGASPEAVEREVAKPLEEALNTIAGVERIQSRSFEGRVQASVEFTLNADMNRGMQEIRDRVAMVQASFPKDVKPPMIIRFQGENASPIIVAALLSPTRTQREISMMADLVIAKRLGRVEGVAKVDVGGMALREVRIDLDPQRLRAYNITPAQISAALNDANSDQPVGLLSDAFSDAMLRVEGRVKDPKQFANVVVARRGDLALTLGDLGTLSERERERDSIARINGQPAVSFNIYKQQDANIVATGEAVKAAVEELRKTLPKDMELRMIYVNSDFVKNSLDGLRHTLIEGALLTVAIVFLFLHSWRSTIITGLTLPISVISSFIAIYAFGFTLNMMTMMALSLCIGLLIDDAIVVRENIVRHVGMGKGHRQAAEDGTNEIGLAVMATTFAICAVFVPVAFMSGIIGKFFYPFGITVAVAVLVSLFVSFTLDPMLSSVWPDPPSTYVKRVPVLGHLIRATDAGMDLLHRWYEKTLRWVFSGRRYRLFVPPVPSYGHPFDADGQRLKSAPRRLRLATITPRGIVTMSGLGSFVLALLLMPFVGMEFQPQVDQSFTHLTLRMPVATSLDRGDAKVRQVEEILAKMPEVKTVSTVVGSSGEGMATGRNQAGLDISLVDRKQRKRTQTEVEDAIRAEIARIPGVEVSVGFNRPVWVTILGTDAEVLTQVALDFAAKVRKIKGAVDVDTTVKPGIPAFAVKLRDSAVRELGLSAPQVASSLRAYVNGDVATYWTTPDGNQVEVLLRLPKQQRQSLEQMRNLPVAFAKDGTPISLEQVATIEPVFNPEVIRRQNLQRREAVYAAVQGRPSGDVNAEVQKLIKETQLPPGISFMVDGEGKQQAEFLKGLVIAMGLALIFIYIVLASQFGSFLQPVAIMASLPLALIGVMLALLLWNTTLNIFSMIGLIMLMGLVTKNAILLVDFANHARKDHGMTVPEALLEAGLTRMRPIIMTTAAMVFGMLPMAIALNEGGESQAPMGRAIIGGVITSTILTLVVVPVIYSYLVRGVKTFGAKDVATPTPPSGSHLPAAGSVTPITPTPGIAD</sequence>
<dbReference type="GO" id="GO:0042910">
    <property type="term" value="F:xenobiotic transmembrane transporter activity"/>
    <property type="evidence" value="ECO:0007669"/>
    <property type="project" value="TreeGrafter"/>
</dbReference>
<keyword evidence="4" id="KW-1185">Reference proteome</keyword>
<evidence type="ECO:0000256" key="1">
    <source>
        <dbReference type="SAM" id="MobiDB-lite"/>
    </source>
</evidence>
<dbReference type="InterPro" id="IPR001036">
    <property type="entry name" value="Acrflvin-R"/>
</dbReference>
<dbReference type="Gene3D" id="3.30.70.1440">
    <property type="entry name" value="Multidrug efflux transporter AcrB pore domain"/>
    <property type="match status" value="1"/>
</dbReference>
<feature type="transmembrane region" description="Helical" evidence="2">
    <location>
        <begin position="333"/>
        <end position="353"/>
    </location>
</feature>
<dbReference type="Proteomes" id="UP000197468">
    <property type="component" value="Unassembled WGS sequence"/>
</dbReference>
<feature type="transmembrane region" description="Helical" evidence="2">
    <location>
        <begin position="919"/>
        <end position="938"/>
    </location>
</feature>
<protein>
    <submittedName>
        <fullName evidence="3">Nodulation protein NolG</fullName>
    </submittedName>
</protein>
<dbReference type="InterPro" id="IPR027463">
    <property type="entry name" value="AcrB_DN_DC_subdom"/>
</dbReference>
<feature type="transmembrane region" description="Helical" evidence="2">
    <location>
        <begin position="431"/>
        <end position="453"/>
    </location>
</feature>
<feature type="region of interest" description="Disordered" evidence="1">
    <location>
        <begin position="1063"/>
        <end position="1088"/>
    </location>
</feature>
<accession>A0A246IZ49</accession>
<dbReference type="AlphaFoldDB" id="A0A246IZ49"/>
<dbReference type="SUPFAM" id="SSF82866">
    <property type="entry name" value="Multidrug efflux transporter AcrB transmembrane domain"/>
    <property type="match status" value="2"/>
</dbReference>
<dbReference type="EMBL" id="NIOF01000012">
    <property type="protein sequence ID" value="OWQ85619.1"/>
    <property type="molecule type" value="Genomic_DNA"/>
</dbReference>
<dbReference type="Gene3D" id="3.30.2090.10">
    <property type="entry name" value="Multidrug efflux transporter AcrB TolC docking domain, DN and DC subdomains"/>
    <property type="match status" value="2"/>
</dbReference>
<evidence type="ECO:0000256" key="2">
    <source>
        <dbReference type="SAM" id="Phobius"/>
    </source>
</evidence>
<dbReference type="GO" id="GO:0005886">
    <property type="term" value="C:plasma membrane"/>
    <property type="evidence" value="ECO:0007669"/>
    <property type="project" value="TreeGrafter"/>
</dbReference>
<feature type="transmembrane region" description="Helical" evidence="2">
    <location>
        <begin position="360"/>
        <end position="380"/>
    </location>
</feature>
<dbReference type="RefSeq" id="WP_088386922.1">
    <property type="nucleotide sequence ID" value="NZ_NIOF01000012.1"/>
</dbReference>
<reference evidence="3 4" key="1">
    <citation type="journal article" date="2008" name="Int. J. Syst. Evol. Microbiol.">
        <title>Description of Roseateles aquatilis sp. nov. and Roseateles terrae sp. nov., in the class Betaproteobacteria, and emended description of the genus Roseateles.</title>
        <authorList>
            <person name="Gomila M."/>
            <person name="Bowien B."/>
            <person name="Falsen E."/>
            <person name="Moore E.R."/>
            <person name="Lalucat J."/>
        </authorList>
    </citation>
    <scope>NUCLEOTIDE SEQUENCE [LARGE SCALE GENOMIC DNA]</scope>
    <source>
        <strain evidence="3 4">CCUG 48205</strain>
    </source>
</reference>
<feature type="transmembrane region" description="Helical" evidence="2">
    <location>
        <begin position="944"/>
        <end position="965"/>
    </location>
</feature>
<name>A0A246IZ49_9BURK</name>
<keyword evidence="2" id="KW-0472">Membrane</keyword>
<feature type="transmembrane region" description="Helical" evidence="2">
    <location>
        <begin position="994"/>
        <end position="1013"/>
    </location>
</feature>
<dbReference type="PRINTS" id="PR00702">
    <property type="entry name" value="ACRIFLAVINRP"/>
</dbReference>
<dbReference type="Gene3D" id="3.30.70.1430">
    <property type="entry name" value="Multidrug efflux transporter AcrB pore domain"/>
    <property type="match status" value="2"/>
</dbReference>
<dbReference type="Pfam" id="PF00873">
    <property type="entry name" value="ACR_tran"/>
    <property type="match status" value="2"/>
</dbReference>
<gene>
    <name evidence="3" type="ORF">CDN99_21260</name>
</gene>
<organism evidence="3 4">
    <name type="scientific">Roseateles aquatilis</name>
    <dbReference type="NCBI Taxonomy" id="431061"/>
    <lineage>
        <taxon>Bacteria</taxon>
        <taxon>Pseudomonadati</taxon>
        <taxon>Pseudomonadota</taxon>
        <taxon>Betaproteobacteria</taxon>
        <taxon>Burkholderiales</taxon>
        <taxon>Sphaerotilaceae</taxon>
        <taxon>Roseateles</taxon>
    </lineage>
</organism>
<evidence type="ECO:0000313" key="4">
    <source>
        <dbReference type="Proteomes" id="UP000197468"/>
    </source>
</evidence>
<proteinExistence type="predicted"/>
<feature type="transmembrane region" description="Helical" evidence="2">
    <location>
        <begin position="459"/>
        <end position="481"/>
    </location>
</feature>
<evidence type="ECO:0000313" key="3">
    <source>
        <dbReference type="EMBL" id="OWQ85619.1"/>
    </source>
</evidence>
<feature type="transmembrane region" description="Helical" evidence="2">
    <location>
        <begin position="1025"/>
        <end position="1048"/>
    </location>
</feature>
<dbReference type="OrthoDB" id="9177212at2"/>
<dbReference type="SUPFAM" id="SSF82693">
    <property type="entry name" value="Multidrug efflux transporter AcrB pore domain, PN1, PN2, PC1 and PC2 subdomains"/>
    <property type="match status" value="3"/>
</dbReference>
<feature type="transmembrane region" description="Helical" evidence="2">
    <location>
        <begin position="571"/>
        <end position="592"/>
    </location>
</feature>
<dbReference type="SUPFAM" id="SSF82714">
    <property type="entry name" value="Multidrug efflux transporter AcrB TolC docking domain, DN and DC subdomains"/>
    <property type="match status" value="2"/>
</dbReference>
<keyword evidence="2" id="KW-1133">Transmembrane helix</keyword>
<feature type="transmembrane region" description="Helical" evidence="2">
    <location>
        <begin position="12"/>
        <end position="30"/>
    </location>
</feature>
<dbReference type="Gene3D" id="1.20.1640.10">
    <property type="entry name" value="Multidrug efflux transporter AcrB transmembrane domain"/>
    <property type="match status" value="2"/>
</dbReference>
<keyword evidence="2" id="KW-0812">Transmembrane</keyword>
<dbReference type="Gene3D" id="3.30.70.1320">
    <property type="entry name" value="Multidrug efflux transporter AcrB pore domain like"/>
    <property type="match status" value="1"/>
</dbReference>
<feature type="transmembrane region" description="Helical" evidence="2">
    <location>
        <begin position="888"/>
        <end position="907"/>
    </location>
</feature>